<name>A0A2P5W657_GOSBA</name>
<proteinExistence type="predicted"/>
<evidence type="ECO:0000313" key="3">
    <source>
        <dbReference type="Proteomes" id="UP000239757"/>
    </source>
</evidence>
<gene>
    <name evidence="2" type="ORF">GOBAR_AA34140</name>
</gene>
<feature type="compositionally biased region" description="Polar residues" evidence="1">
    <location>
        <begin position="70"/>
        <end position="80"/>
    </location>
</feature>
<dbReference type="EMBL" id="KZ668945">
    <property type="protein sequence ID" value="PPR86548.1"/>
    <property type="molecule type" value="Genomic_DNA"/>
</dbReference>
<protein>
    <submittedName>
        <fullName evidence="2">Uncharacterized protein</fullName>
    </submittedName>
</protein>
<dbReference type="Proteomes" id="UP000239757">
    <property type="component" value="Unassembled WGS sequence"/>
</dbReference>
<organism evidence="2 3">
    <name type="scientific">Gossypium barbadense</name>
    <name type="common">Sea Island cotton</name>
    <name type="synonym">Hibiscus barbadensis</name>
    <dbReference type="NCBI Taxonomy" id="3634"/>
    <lineage>
        <taxon>Eukaryota</taxon>
        <taxon>Viridiplantae</taxon>
        <taxon>Streptophyta</taxon>
        <taxon>Embryophyta</taxon>
        <taxon>Tracheophyta</taxon>
        <taxon>Spermatophyta</taxon>
        <taxon>Magnoliopsida</taxon>
        <taxon>eudicotyledons</taxon>
        <taxon>Gunneridae</taxon>
        <taxon>Pentapetalae</taxon>
        <taxon>rosids</taxon>
        <taxon>malvids</taxon>
        <taxon>Malvales</taxon>
        <taxon>Malvaceae</taxon>
        <taxon>Malvoideae</taxon>
        <taxon>Gossypium</taxon>
    </lineage>
</organism>
<dbReference type="AlphaFoldDB" id="A0A2P5W657"/>
<reference evidence="2 3" key="1">
    <citation type="submission" date="2015-01" db="EMBL/GenBank/DDBJ databases">
        <title>Genome of allotetraploid Gossypium barbadense reveals genomic plasticity and fiber elongation in cotton evolution.</title>
        <authorList>
            <person name="Chen X."/>
            <person name="Liu X."/>
            <person name="Zhao B."/>
            <person name="Zheng H."/>
            <person name="Hu Y."/>
            <person name="Lu G."/>
            <person name="Yang C."/>
            <person name="Chen J."/>
            <person name="Shan C."/>
            <person name="Zhang L."/>
            <person name="Zhou Y."/>
            <person name="Wang L."/>
            <person name="Guo W."/>
            <person name="Bai Y."/>
            <person name="Ruan J."/>
            <person name="Shangguan X."/>
            <person name="Mao Y."/>
            <person name="Jiang J."/>
            <person name="Zhu Y."/>
            <person name="Lei J."/>
            <person name="Kang H."/>
            <person name="Chen S."/>
            <person name="He X."/>
            <person name="Wang R."/>
            <person name="Wang Y."/>
            <person name="Chen J."/>
            <person name="Wang L."/>
            <person name="Yu S."/>
            <person name="Wang B."/>
            <person name="Wei J."/>
            <person name="Song S."/>
            <person name="Lu X."/>
            <person name="Gao Z."/>
            <person name="Gu W."/>
            <person name="Deng X."/>
            <person name="Ma D."/>
            <person name="Wang S."/>
            <person name="Liang W."/>
            <person name="Fang L."/>
            <person name="Cai C."/>
            <person name="Zhu X."/>
            <person name="Zhou B."/>
            <person name="Zhang Y."/>
            <person name="Chen Z."/>
            <person name="Xu S."/>
            <person name="Zhu R."/>
            <person name="Wang S."/>
            <person name="Zhang T."/>
            <person name="Zhao G."/>
        </authorList>
    </citation>
    <scope>NUCLEOTIDE SEQUENCE [LARGE SCALE GENOMIC DNA]</scope>
    <source>
        <strain evidence="3">cv. Xinhai21</strain>
        <tissue evidence="2">Leaf</tissue>
    </source>
</reference>
<feature type="region of interest" description="Disordered" evidence="1">
    <location>
        <begin position="58"/>
        <end position="80"/>
    </location>
</feature>
<sequence>MQLVDDEDVETMITLYYSNWSGQITPIQLFAKLADVELTEDFIPFNYSDPNLNKVLDDIDDEDTNDDENVNASSLRNHLI</sequence>
<accession>A0A2P5W657</accession>
<feature type="compositionally biased region" description="Acidic residues" evidence="1">
    <location>
        <begin position="58"/>
        <end position="69"/>
    </location>
</feature>
<evidence type="ECO:0000313" key="2">
    <source>
        <dbReference type="EMBL" id="PPR86548.1"/>
    </source>
</evidence>
<evidence type="ECO:0000256" key="1">
    <source>
        <dbReference type="SAM" id="MobiDB-lite"/>
    </source>
</evidence>
<dbReference type="OrthoDB" id="10523289at2759"/>